<dbReference type="EMBL" id="GBRD01008823">
    <property type="protein sequence ID" value="JAG56998.1"/>
    <property type="molecule type" value="Transcribed_RNA"/>
</dbReference>
<accession>A0A0K8SUN3</accession>
<dbReference type="AlphaFoldDB" id="A0A0K8SUN3"/>
<sequence>MDEKDVEAAPPPHRPNLEEVSLDASRGWKKNYRGGKPNRGRGLDRLGSDLAIKEIVPLAASPKGSRQAEWRKNGTRAARQPKCLGGLVMTLLIVDRALPLVPKLCFLKMFCRLTVSWA</sequence>
<proteinExistence type="predicted"/>
<evidence type="ECO:0000313" key="2">
    <source>
        <dbReference type="EMBL" id="JAG56998.1"/>
    </source>
</evidence>
<feature type="non-terminal residue" evidence="2">
    <location>
        <position position="118"/>
    </location>
</feature>
<reference evidence="2" key="1">
    <citation type="submission" date="2014-09" db="EMBL/GenBank/DDBJ databases">
        <authorList>
            <person name="Magalhaes I.L.F."/>
            <person name="Oliveira U."/>
            <person name="Santos F.R."/>
            <person name="Vidigal T.H.D.A."/>
            <person name="Brescovit A.D."/>
            <person name="Santos A.J."/>
        </authorList>
    </citation>
    <scope>NUCLEOTIDE SEQUENCE</scope>
</reference>
<name>A0A0K8SUN3_LYGHE</name>
<evidence type="ECO:0000256" key="1">
    <source>
        <dbReference type="SAM" id="MobiDB-lite"/>
    </source>
</evidence>
<protein>
    <submittedName>
        <fullName evidence="2">Uncharacterized protein</fullName>
    </submittedName>
</protein>
<organism evidence="2">
    <name type="scientific">Lygus hesperus</name>
    <name type="common">Western plant bug</name>
    <dbReference type="NCBI Taxonomy" id="30085"/>
    <lineage>
        <taxon>Eukaryota</taxon>
        <taxon>Metazoa</taxon>
        <taxon>Ecdysozoa</taxon>
        <taxon>Arthropoda</taxon>
        <taxon>Hexapoda</taxon>
        <taxon>Insecta</taxon>
        <taxon>Pterygota</taxon>
        <taxon>Neoptera</taxon>
        <taxon>Paraneoptera</taxon>
        <taxon>Hemiptera</taxon>
        <taxon>Heteroptera</taxon>
        <taxon>Panheteroptera</taxon>
        <taxon>Cimicomorpha</taxon>
        <taxon>Miridae</taxon>
        <taxon>Mirini</taxon>
        <taxon>Lygus</taxon>
    </lineage>
</organism>
<feature type="region of interest" description="Disordered" evidence="1">
    <location>
        <begin position="1"/>
        <end position="20"/>
    </location>
</feature>